<dbReference type="InterPro" id="IPR018523">
    <property type="entry name" value="Isocitrate_lyase_ph_CS"/>
</dbReference>
<evidence type="ECO:0000313" key="2">
    <source>
        <dbReference type="Proteomes" id="UP000005868"/>
    </source>
</evidence>
<protein>
    <submittedName>
        <fullName evidence="1">Isocitrate lyase and phosphorylmutase</fullName>
    </submittedName>
</protein>
<reference evidence="1 2" key="2">
    <citation type="journal article" date="2012" name="Stand. Genomic Sci.">
        <title>Genome sequence of the moderately thermophilic, amino-acid-degrading and sulfur-reducing bacterium Thermovirga lienii type strain (Cas60314(T)).</title>
        <authorList>
            <person name="Goker M."/>
            <person name="Saunders E."/>
            <person name="Lapidus A."/>
            <person name="Nolan M."/>
            <person name="Lucas S."/>
            <person name="Hammon N."/>
            <person name="Deshpande S."/>
            <person name="Cheng J.F."/>
            <person name="Han C."/>
            <person name="Tapia R."/>
            <person name="Goodwin L.A."/>
            <person name="Pitluck S."/>
            <person name="Liolios K."/>
            <person name="Mavromatis K."/>
            <person name="Pagani I."/>
            <person name="Ivanova N."/>
            <person name="Mikhailova N."/>
            <person name="Pati A."/>
            <person name="Chen A."/>
            <person name="Palaniappan K."/>
            <person name="Land M."/>
            <person name="Chang Y.J."/>
            <person name="Jeffries C.D."/>
            <person name="Brambilla E.M."/>
            <person name="Rohde M."/>
            <person name="Spring S."/>
            <person name="Detter J.C."/>
            <person name="Woyke T."/>
            <person name="Bristow J."/>
            <person name="Eisen J.A."/>
            <person name="Markowitz V."/>
            <person name="Hugenholtz P."/>
            <person name="Kyrpides N.C."/>
            <person name="Klenk H.P."/>
        </authorList>
    </citation>
    <scope>NUCLEOTIDE SEQUENCE [LARGE SCALE GENOMIC DNA]</scope>
    <source>
        <strain evidence="2">ATCC BAA-1197 / DSM 17291 / Cas60314</strain>
    </source>
</reference>
<gene>
    <name evidence="1" type="ordered locus">Tlie_0222</name>
</gene>
<dbReference type="PANTHER" id="PTHR42905:SF5">
    <property type="entry name" value="CARBOXYVINYL-CARBOXYPHOSPHONATE PHOSPHORYLMUTASE, CHLOROPLASTIC"/>
    <property type="match status" value="1"/>
</dbReference>
<dbReference type="AlphaFoldDB" id="G7V6D7"/>
<dbReference type="Gene3D" id="3.20.20.60">
    <property type="entry name" value="Phosphoenolpyruvate-binding domains"/>
    <property type="match status" value="1"/>
</dbReference>
<reference evidence="2" key="1">
    <citation type="submission" date="2011-10" db="EMBL/GenBank/DDBJ databases">
        <title>The complete genome of chromosome of Thermovirga lienii DSM 17291.</title>
        <authorList>
            <consortium name="US DOE Joint Genome Institute (JGI-PGF)"/>
            <person name="Lucas S."/>
            <person name="Copeland A."/>
            <person name="Lapidus A."/>
            <person name="Glavina del Rio T."/>
            <person name="Dalin E."/>
            <person name="Tice H."/>
            <person name="Bruce D."/>
            <person name="Goodwin L."/>
            <person name="Pitluck S."/>
            <person name="Peters L."/>
            <person name="Mikhailova N."/>
            <person name="Saunders E."/>
            <person name="Kyrpides N."/>
            <person name="Mavromatis K."/>
            <person name="Ivanova N."/>
            <person name="Last F.I."/>
            <person name="Brettin T."/>
            <person name="Detter J.C."/>
            <person name="Han C."/>
            <person name="Larimer F."/>
            <person name="Land M."/>
            <person name="Hauser L."/>
            <person name="Markowitz V."/>
            <person name="Cheng J.-F."/>
            <person name="Hugenholtz P."/>
            <person name="Woyke T."/>
            <person name="Wu D."/>
            <person name="Spring S."/>
            <person name="Schroeder M."/>
            <person name="Brambilla E.-M."/>
            <person name="Klenk H.-P."/>
            <person name="Eisen J.A."/>
        </authorList>
    </citation>
    <scope>NUCLEOTIDE SEQUENCE [LARGE SCALE GENOMIC DNA]</scope>
    <source>
        <strain evidence="2">ATCC BAA-1197 / DSM 17291 / Cas60314</strain>
    </source>
</reference>
<dbReference type="Pfam" id="PF13714">
    <property type="entry name" value="PEP_mutase"/>
    <property type="match status" value="1"/>
</dbReference>
<dbReference type="PROSITE" id="PS00161">
    <property type="entry name" value="ISOCITRATE_LYASE"/>
    <property type="match status" value="1"/>
</dbReference>
<dbReference type="CDD" id="cd00377">
    <property type="entry name" value="ICL_PEPM"/>
    <property type="match status" value="1"/>
</dbReference>
<dbReference type="InterPro" id="IPR015813">
    <property type="entry name" value="Pyrv/PenolPyrv_kinase-like_dom"/>
</dbReference>
<sequence length="305" mass="33452">MRKSATLRQLLKKPGAIVAPGVYDAISAKVCEIVGFEALQHSGYGTSAVTLGKPDVGFLTLSEMSTQVRIISRAVNIPVVGDGDNGFGNAINVTRTVEEYISAGAAGLFIEDQVIPKRCGHMEGKEVIPFEEMAGKLRAALDARNEIDPDFVVIYRTDAVAVKGFDDAIERAKKAVDMGVDMIFIEAMETKEQIERAAEELAGVHLMLNLVEGGKTPLISISEAEAMGYKWVVPALSCLYSAVKGMFEVMREIRENGVSNNYKDKLVSFSEFAEILQLDNIRKMEEKYLPQYIIEAKYSGKKQKG</sequence>
<dbReference type="SUPFAM" id="SSF51621">
    <property type="entry name" value="Phosphoenolpyruvate/pyruvate domain"/>
    <property type="match status" value="1"/>
</dbReference>
<dbReference type="GO" id="GO:0016833">
    <property type="term" value="F:oxo-acid-lyase activity"/>
    <property type="evidence" value="ECO:0007669"/>
    <property type="project" value="UniProtKB-ARBA"/>
</dbReference>
<evidence type="ECO:0000313" key="1">
    <source>
        <dbReference type="EMBL" id="AER65966.1"/>
    </source>
</evidence>
<dbReference type="eggNOG" id="COG2513">
    <property type="taxonomic scope" value="Bacteria"/>
</dbReference>
<proteinExistence type="predicted"/>
<keyword evidence="1" id="KW-0456">Lyase</keyword>
<accession>G7V6D7</accession>
<name>G7V6D7_THELD</name>
<dbReference type="HOGENOM" id="CLU_027389_3_2_0"/>
<dbReference type="InterPro" id="IPR039556">
    <property type="entry name" value="ICL/PEPM"/>
</dbReference>
<dbReference type="EMBL" id="CP003096">
    <property type="protein sequence ID" value="AER65966.1"/>
    <property type="molecule type" value="Genomic_DNA"/>
</dbReference>
<dbReference type="STRING" id="580340.Tlie_0222"/>
<dbReference type="KEGG" id="tli:Tlie_0222"/>
<dbReference type="Proteomes" id="UP000005868">
    <property type="component" value="Chromosome"/>
</dbReference>
<keyword evidence="2" id="KW-1185">Reference proteome</keyword>
<dbReference type="OrthoDB" id="8629576at2"/>
<dbReference type="InterPro" id="IPR040442">
    <property type="entry name" value="Pyrv_kinase-like_dom_sf"/>
</dbReference>
<dbReference type="PANTHER" id="PTHR42905">
    <property type="entry name" value="PHOSPHOENOLPYRUVATE CARBOXYLASE"/>
    <property type="match status" value="1"/>
</dbReference>
<organism evidence="1 2">
    <name type="scientific">Thermovirga lienii (strain ATCC BAA-1197 / DSM 17291 / Cas60314)</name>
    <dbReference type="NCBI Taxonomy" id="580340"/>
    <lineage>
        <taxon>Bacteria</taxon>
        <taxon>Thermotogati</taxon>
        <taxon>Synergistota</taxon>
        <taxon>Synergistia</taxon>
        <taxon>Synergistales</taxon>
        <taxon>Thermovirgaceae</taxon>
        <taxon>Thermovirga</taxon>
    </lineage>
</organism>